<protein>
    <submittedName>
        <fullName evidence="1">Uncharacterized protein</fullName>
    </submittedName>
</protein>
<reference evidence="1 2" key="1">
    <citation type="submission" date="2011-08" db="EMBL/GenBank/DDBJ databases">
        <authorList>
            <person name="Lin Y."/>
            <person name="Hao X."/>
            <person name="Johnstone L."/>
            <person name="Miller S.J."/>
            <person name="Wei G."/>
            <person name="Rensing C."/>
        </authorList>
    </citation>
    <scope>NUCLEOTIDE SEQUENCE [LARGE SCALE GENOMIC DNA]</scope>
    <source>
        <strain evidence="1 2">K42</strain>
    </source>
</reference>
<evidence type="ECO:0000313" key="1">
    <source>
        <dbReference type="EMBL" id="EGX58808.1"/>
    </source>
</evidence>
<evidence type="ECO:0000313" key="2">
    <source>
        <dbReference type="Proteomes" id="UP000004217"/>
    </source>
</evidence>
<dbReference type="PATRIC" id="fig|700597.3.peg.3076"/>
<dbReference type="Proteomes" id="UP000004217">
    <property type="component" value="Unassembled WGS sequence"/>
</dbReference>
<comment type="caution">
    <text evidence="1">The sequence shown here is derived from an EMBL/GenBank/DDBJ whole genome shotgun (WGS) entry which is preliminary data.</text>
</comment>
<dbReference type="EMBL" id="AGBF01000044">
    <property type="protein sequence ID" value="EGX58808.1"/>
    <property type="molecule type" value="Genomic_DNA"/>
</dbReference>
<keyword evidence="2" id="KW-1185">Reference proteome</keyword>
<name>G2GCB9_9ACTN</name>
<accession>G2GCB9</accession>
<dbReference type="RefSeq" id="WP_007496006.1">
    <property type="nucleotide sequence ID" value="NZ_AGBF01000044.1"/>
</dbReference>
<dbReference type="NCBIfam" id="NF045478">
    <property type="entry name" value="XF1762_fam"/>
    <property type="match status" value="1"/>
</dbReference>
<sequence>MSSTLLHLVPVRSRQAKEFVRTWHRHHPPPAGQIFSVGAADKDGVLRAVAIVGRPVARHLDDGVTLEVTRTASDGTRNANSLLYGASWRAAKALGYRRLITFTQEGESGASLRGAGWHLIARRPPRAGWHTVSRPRTGHGNDHVARFLWQAPDPTPTVPCNAPAAQLTGPE</sequence>
<dbReference type="OrthoDB" id="1653618at2"/>
<dbReference type="InterPro" id="IPR053780">
    <property type="entry name" value="Gp66-like"/>
</dbReference>
<dbReference type="AlphaFoldDB" id="G2GCB9"/>
<gene>
    <name evidence="1" type="ORF">SZN_15718</name>
</gene>
<organism evidence="1 2">
    <name type="scientific">Streptomyces zinciresistens K42</name>
    <dbReference type="NCBI Taxonomy" id="700597"/>
    <lineage>
        <taxon>Bacteria</taxon>
        <taxon>Bacillati</taxon>
        <taxon>Actinomycetota</taxon>
        <taxon>Actinomycetes</taxon>
        <taxon>Kitasatosporales</taxon>
        <taxon>Streptomycetaceae</taxon>
        <taxon>Streptomyces</taxon>
    </lineage>
</organism>
<proteinExistence type="predicted"/>